<comment type="subcellular location">
    <subcellularLocation>
        <location evidence="1 7">Cell membrane</location>
        <topology evidence="1 7">Multi-pass membrane protein</topology>
    </subcellularLocation>
</comment>
<dbReference type="STRING" id="293826.Amet_1514"/>
<dbReference type="EMBL" id="CP000724">
    <property type="protein sequence ID" value="ABR47708.1"/>
    <property type="molecule type" value="Genomic_DNA"/>
</dbReference>
<comment type="similarity">
    <text evidence="7">Belongs to the binding-protein-dependent transport system permease family.</text>
</comment>
<feature type="domain" description="ABC transmembrane type-1" evidence="8">
    <location>
        <begin position="55"/>
        <end position="248"/>
    </location>
</feature>
<keyword evidence="10" id="KW-1185">Reference proteome</keyword>
<name>A6TNE0_ALKMQ</name>
<keyword evidence="3" id="KW-1003">Cell membrane</keyword>
<dbReference type="KEGG" id="amt:Amet_1514"/>
<dbReference type="InterPro" id="IPR035906">
    <property type="entry name" value="MetI-like_sf"/>
</dbReference>
<protein>
    <submittedName>
        <fullName evidence="9">Binding-protein-dependent transport systems inner membrane component</fullName>
    </submittedName>
</protein>
<dbReference type="AlphaFoldDB" id="A6TNE0"/>
<dbReference type="InterPro" id="IPR000515">
    <property type="entry name" value="MetI-like"/>
</dbReference>
<feature type="transmembrane region" description="Helical" evidence="7">
    <location>
        <begin position="229"/>
        <end position="247"/>
    </location>
</feature>
<keyword evidence="2 7" id="KW-0813">Transport</keyword>
<evidence type="ECO:0000256" key="2">
    <source>
        <dbReference type="ARBA" id="ARBA00022448"/>
    </source>
</evidence>
<dbReference type="PANTHER" id="PTHR43386">
    <property type="entry name" value="OLIGOPEPTIDE TRANSPORT SYSTEM PERMEASE PROTEIN APPC"/>
    <property type="match status" value="1"/>
</dbReference>
<dbReference type="PANTHER" id="PTHR43386:SF1">
    <property type="entry name" value="D,D-DIPEPTIDE TRANSPORT SYSTEM PERMEASE PROTEIN DDPC-RELATED"/>
    <property type="match status" value="1"/>
</dbReference>
<evidence type="ECO:0000313" key="9">
    <source>
        <dbReference type="EMBL" id="ABR47708.1"/>
    </source>
</evidence>
<evidence type="ECO:0000313" key="10">
    <source>
        <dbReference type="Proteomes" id="UP000001572"/>
    </source>
</evidence>
<keyword evidence="6 7" id="KW-0472">Membrane</keyword>
<dbReference type="HOGENOM" id="CLU_028518_8_0_9"/>
<evidence type="ECO:0000256" key="4">
    <source>
        <dbReference type="ARBA" id="ARBA00022692"/>
    </source>
</evidence>
<evidence type="ECO:0000256" key="1">
    <source>
        <dbReference type="ARBA" id="ARBA00004651"/>
    </source>
</evidence>
<evidence type="ECO:0000259" key="8">
    <source>
        <dbReference type="PROSITE" id="PS50928"/>
    </source>
</evidence>
<dbReference type="PROSITE" id="PS50928">
    <property type="entry name" value="ABC_TM1"/>
    <property type="match status" value="1"/>
</dbReference>
<dbReference type="CDD" id="cd06261">
    <property type="entry name" value="TM_PBP2"/>
    <property type="match status" value="1"/>
</dbReference>
<evidence type="ECO:0000256" key="5">
    <source>
        <dbReference type="ARBA" id="ARBA00022989"/>
    </source>
</evidence>
<dbReference type="Gene3D" id="1.10.3720.10">
    <property type="entry name" value="MetI-like"/>
    <property type="match status" value="1"/>
</dbReference>
<dbReference type="Proteomes" id="UP000001572">
    <property type="component" value="Chromosome"/>
</dbReference>
<reference evidence="10" key="1">
    <citation type="journal article" date="2016" name="Genome Announc.">
        <title>Complete genome sequence of Alkaliphilus metalliredigens strain QYMF, an alkaliphilic and metal-reducing bacterium isolated from borax-contaminated leachate ponds.</title>
        <authorList>
            <person name="Hwang C."/>
            <person name="Copeland A."/>
            <person name="Lucas S."/>
            <person name="Lapidus A."/>
            <person name="Barry K."/>
            <person name="Detter J.C."/>
            <person name="Glavina Del Rio T."/>
            <person name="Hammon N."/>
            <person name="Israni S."/>
            <person name="Dalin E."/>
            <person name="Tice H."/>
            <person name="Pitluck S."/>
            <person name="Chertkov O."/>
            <person name="Brettin T."/>
            <person name="Bruce D."/>
            <person name="Han C."/>
            <person name="Schmutz J."/>
            <person name="Larimer F."/>
            <person name="Land M.L."/>
            <person name="Hauser L."/>
            <person name="Kyrpides N."/>
            <person name="Mikhailova N."/>
            <person name="Ye Q."/>
            <person name="Zhou J."/>
            <person name="Richardson P."/>
            <person name="Fields M.W."/>
        </authorList>
    </citation>
    <scope>NUCLEOTIDE SEQUENCE [LARGE SCALE GENOMIC DNA]</scope>
    <source>
        <strain evidence="10">QYMF</strain>
    </source>
</reference>
<proteinExistence type="inferred from homology"/>
<evidence type="ECO:0000256" key="3">
    <source>
        <dbReference type="ARBA" id="ARBA00022475"/>
    </source>
</evidence>
<keyword evidence="5 7" id="KW-1133">Transmembrane helix</keyword>
<dbReference type="GO" id="GO:0055085">
    <property type="term" value="P:transmembrane transport"/>
    <property type="evidence" value="ECO:0007669"/>
    <property type="project" value="InterPro"/>
</dbReference>
<accession>A6TNE0</accession>
<sequence length="256" mass="28430">MVIVIFFLLAMAPNQLAIHSPNIPSGPALTSPNFQHWLGTDDLGIDLWAQICHGAQISMMVGLGTAFLAVGGGSILGVFAGYYGGKIDGWLMRLIDLMMVIPELPTMIVLGSFFGPSMVNIMIVLTLFSWTRPARIIRSKVISIKEENYVKVTESYGGGFIYITRRHFLPQTFPLIMVSFIKLVSKAIVAEASLAFLGLGDPTSKSWGLILNHAMSFQGIYFIEFWKWWILFPLLCIMTMVLAISFISKEIENLLC</sequence>
<organism evidence="9 10">
    <name type="scientific">Alkaliphilus metalliredigens (strain QYMF)</name>
    <dbReference type="NCBI Taxonomy" id="293826"/>
    <lineage>
        <taxon>Bacteria</taxon>
        <taxon>Bacillati</taxon>
        <taxon>Bacillota</taxon>
        <taxon>Clostridia</taxon>
        <taxon>Peptostreptococcales</taxon>
        <taxon>Natronincolaceae</taxon>
        <taxon>Alkaliphilus</taxon>
    </lineage>
</organism>
<feature type="transmembrane region" description="Helical" evidence="7">
    <location>
        <begin position="54"/>
        <end position="83"/>
    </location>
</feature>
<dbReference type="eggNOG" id="COG1173">
    <property type="taxonomic scope" value="Bacteria"/>
</dbReference>
<evidence type="ECO:0000256" key="7">
    <source>
        <dbReference type="RuleBase" id="RU363032"/>
    </source>
</evidence>
<dbReference type="Pfam" id="PF00528">
    <property type="entry name" value="BPD_transp_1"/>
    <property type="match status" value="1"/>
</dbReference>
<feature type="transmembrane region" description="Helical" evidence="7">
    <location>
        <begin position="104"/>
        <end position="130"/>
    </location>
</feature>
<dbReference type="SUPFAM" id="SSF161098">
    <property type="entry name" value="MetI-like"/>
    <property type="match status" value="1"/>
</dbReference>
<keyword evidence="4 7" id="KW-0812">Transmembrane</keyword>
<evidence type="ECO:0000256" key="6">
    <source>
        <dbReference type="ARBA" id="ARBA00023136"/>
    </source>
</evidence>
<dbReference type="GO" id="GO:0005886">
    <property type="term" value="C:plasma membrane"/>
    <property type="evidence" value="ECO:0007669"/>
    <property type="project" value="UniProtKB-SubCell"/>
</dbReference>
<gene>
    <name evidence="9" type="ordered locus">Amet_1514</name>
</gene>
<dbReference type="InterPro" id="IPR050366">
    <property type="entry name" value="BP-dependent_transpt_permease"/>
</dbReference>